<accession>A0A2A5AVN9</accession>
<protein>
    <submittedName>
        <fullName evidence="3">Subclass B3 metallo-beta-lactamase</fullName>
    </submittedName>
</protein>
<dbReference type="InterPro" id="IPR036866">
    <property type="entry name" value="RibonucZ/Hydroxyglut_hydro"/>
</dbReference>
<feature type="chain" id="PRO_5011975047" evidence="1">
    <location>
        <begin position="28"/>
        <end position="292"/>
    </location>
</feature>
<evidence type="ECO:0000313" key="3">
    <source>
        <dbReference type="EMBL" id="PCJ23363.1"/>
    </source>
</evidence>
<evidence type="ECO:0000259" key="2">
    <source>
        <dbReference type="SMART" id="SM00849"/>
    </source>
</evidence>
<dbReference type="NCBIfam" id="NF012229">
    <property type="entry name" value="bla_class_B_core"/>
    <property type="match status" value="1"/>
</dbReference>
<name>A0A2A5AVN9_9GAMM</name>
<dbReference type="Proteomes" id="UP000218327">
    <property type="component" value="Unassembled WGS sequence"/>
</dbReference>
<feature type="signal peptide" evidence="1">
    <location>
        <begin position="1"/>
        <end position="27"/>
    </location>
</feature>
<dbReference type="SMART" id="SM00849">
    <property type="entry name" value="Lactamase_B"/>
    <property type="match status" value="1"/>
</dbReference>
<dbReference type="Pfam" id="PF00753">
    <property type="entry name" value="Lactamase_B"/>
    <property type="match status" value="1"/>
</dbReference>
<sequence length="292" mass="32414">MNISITRRFLIATLISTFVFISSLANAQSNPPEGWVTPYPAFRVIGPLYGVGMLDLSVFLITSEEGHILINTGLADSTEYIRNNIESLGFQLEDVRILLTMQAHWDHTAAMAEIKQITGAEVWATPKDARVLEDGGFSDAHFGGSETFVPVEVDRIIEQGDIITLGDLRIIVHEHPGHTEGSSSYTFQITEGERTYDVAIANMGTINSGKRIVVDPTYDGVAVDFATTYNKQKQLDVDVWVSAHASQYNMHEKYTPGQAYSPYTFVDPMGYIKAIERLETAYLNVIAEELDQ</sequence>
<evidence type="ECO:0000313" key="4">
    <source>
        <dbReference type="Proteomes" id="UP000218327"/>
    </source>
</evidence>
<comment type="caution">
    <text evidence="3">The sequence shown here is derived from an EMBL/GenBank/DDBJ whole genome shotgun (WGS) entry which is preliminary data.</text>
</comment>
<keyword evidence="1" id="KW-0732">Signal</keyword>
<organism evidence="3 4">
    <name type="scientific">SAR86 cluster bacterium</name>
    <dbReference type="NCBI Taxonomy" id="2030880"/>
    <lineage>
        <taxon>Bacteria</taxon>
        <taxon>Pseudomonadati</taxon>
        <taxon>Pseudomonadota</taxon>
        <taxon>Gammaproteobacteria</taxon>
        <taxon>SAR86 cluster</taxon>
    </lineage>
</organism>
<gene>
    <name evidence="3" type="ORF">COA96_11950</name>
</gene>
<dbReference type="PANTHER" id="PTHR42951:SF17">
    <property type="entry name" value="METALLO-BETA-LACTAMASE DOMAIN-CONTAINING PROTEIN"/>
    <property type="match status" value="1"/>
</dbReference>
<dbReference type="SUPFAM" id="SSF56281">
    <property type="entry name" value="Metallo-hydrolase/oxidoreductase"/>
    <property type="match status" value="1"/>
</dbReference>
<dbReference type="InterPro" id="IPR050855">
    <property type="entry name" value="NDM-1-like"/>
</dbReference>
<reference evidence="4" key="1">
    <citation type="submission" date="2017-08" db="EMBL/GenBank/DDBJ databases">
        <title>A dynamic microbial community with high functional redundancy inhabits the cold, oxic subseafloor aquifer.</title>
        <authorList>
            <person name="Tully B.J."/>
            <person name="Wheat C.G."/>
            <person name="Glazer B.T."/>
            <person name="Huber J.A."/>
        </authorList>
    </citation>
    <scope>NUCLEOTIDE SEQUENCE [LARGE SCALE GENOMIC DNA]</scope>
</reference>
<dbReference type="EMBL" id="NVVJ01000040">
    <property type="protein sequence ID" value="PCJ23363.1"/>
    <property type="molecule type" value="Genomic_DNA"/>
</dbReference>
<dbReference type="PANTHER" id="PTHR42951">
    <property type="entry name" value="METALLO-BETA-LACTAMASE DOMAIN-CONTAINING"/>
    <property type="match status" value="1"/>
</dbReference>
<dbReference type="InterPro" id="IPR001279">
    <property type="entry name" value="Metallo-B-lactamas"/>
</dbReference>
<dbReference type="AlphaFoldDB" id="A0A2A5AVN9"/>
<evidence type="ECO:0000256" key="1">
    <source>
        <dbReference type="SAM" id="SignalP"/>
    </source>
</evidence>
<dbReference type="NCBIfam" id="NF033105">
    <property type="entry name" value="bla_subclass_B3"/>
    <property type="match status" value="1"/>
</dbReference>
<feature type="domain" description="Metallo-beta-lactamase" evidence="2">
    <location>
        <begin position="55"/>
        <end position="244"/>
    </location>
</feature>
<dbReference type="Gene3D" id="3.60.15.10">
    <property type="entry name" value="Ribonuclease Z/Hydroxyacylglutathione hydrolase-like"/>
    <property type="match status" value="1"/>
</dbReference>
<proteinExistence type="predicted"/>